<dbReference type="Gene3D" id="1.10.390.30">
    <property type="entry name" value="Peptidase M60, enhancin-like domain 3"/>
    <property type="match status" value="1"/>
</dbReference>
<protein>
    <recommendedName>
        <fullName evidence="2">Peptidase M60 domain-containing protein</fullName>
    </recommendedName>
</protein>
<organism evidence="3 4">
    <name type="scientific">Aureibaculum marinum</name>
    <dbReference type="NCBI Taxonomy" id="2487930"/>
    <lineage>
        <taxon>Bacteria</taxon>
        <taxon>Pseudomonadati</taxon>
        <taxon>Bacteroidota</taxon>
        <taxon>Flavobacteriia</taxon>
        <taxon>Flavobacteriales</taxon>
        <taxon>Flavobacteriaceae</taxon>
        <taxon>Aureibaculum</taxon>
    </lineage>
</organism>
<name>A0A3N4PK38_9FLAO</name>
<evidence type="ECO:0000313" key="4">
    <source>
        <dbReference type="Proteomes" id="UP000270856"/>
    </source>
</evidence>
<evidence type="ECO:0000313" key="3">
    <source>
        <dbReference type="EMBL" id="RPD99973.1"/>
    </source>
</evidence>
<feature type="signal peptide" evidence="1">
    <location>
        <begin position="1"/>
        <end position="26"/>
    </location>
</feature>
<proteinExistence type="predicted"/>
<keyword evidence="4" id="KW-1185">Reference proteome</keyword>
<evidence type="ECO:0000259" key="2">
    <source>
        <dbReference type="Pfam" id="PF13402"/>
    </source>
</evidence>
<feature type="domain" description="Peptidase M60" evidence="2">
    <location>
        <begin position="234"/>
        <end position="396"/>
    </location>
</feature>
<keyword evidence="1" id="KW-0732">Signal</keyword>
<dbReference type="OrthoDB" id="606623at2"/>
<gene>
    <name evidence="3" type="ORF">EGM88_01545</name>
</gene>
<comment type="caution">
    <text evidence="3">The sequence shown here is derived from an EMBL/GenBank/DDBJ whole genome shotgun (WGS) entry which is preliminary data.</text>
</comment>
<accession>A0A3N4PK38</accession>
<dbReference type="InterPro" id="IPR042279">
    <property type="entry name" value="Pep_M60_3"/>
</dbReference>
<dbReference type="Proteomes" id="UP000270856">
    <property type="component" value="Unassembled WGS sequence"/>
</dbReference>
<evidence type="ECO:0000256" key="1">
    <source>
        <dbReference type="SAM" id="SignalP"/>
    </source>
</evidence>
<dbReference type="EMBL" id="RPFJ01000002">
    <property type="protein sequence ID" value="RPD99973.1"/>
    <property type="molecule type" value="Genomic_DNA"/>
</dbReference>
<reference evidence="3 4" key="1">
    <citation type="submission" date="2018-11" db="EMBL/GenBank/DDBJ databases">
        <title>Aureibaculum marinum gen. nov., sp. nov., a member of the family Flavobacteriaceae isolated from the Bohai Sea.</title>
        <authorList>
            <person name="Ji X."/>
        </authorList>
    </citation>
    <scope>NUCLEOTIDE SEQUENCE [LARGE SCALE GENOMIC DNA]</scope>
    <source>
        <strain evidence="3 4">BH-SD17</strain>
    </source>
</reference>
<feature type="chain" id="PRO_5018208452" description="Peptidase M60 domain-containing protein" evidence="1">
    <location>
        <begin position="27"/>
        <end position="422"/>
    </location>
</feature>
<dbReference type="InterPro" id="IPR031161">
    <property type="entry name" value="Peptidase_M60_dom"/>
</dbReference>
<dbReference type="Pfam" id="PF13402">
    <property type="entry name" value="Peptidase_M60"/>
    <property type="match status" value="1"/>
</dbReference>
<sequence>MTQNKYHQKIIYSLSLLLMFIEISNAQLNIDATCNQKDGWMPNGWGSYTIALQNTSKKDTLYLSKWEMHWANQKEGKFRDVTKVLAPGEKWKFNEVSHLSQKVVDEFGKKSPFKKGKFIANIKGKQKEFKFKLTIPAAYLPEESKLIKSGDVALSLMKSRYTNFKTIDRAMVWLNQSYVAMEELVGGKPYNGKTIVFKESPENPYFAYAGQEIILNTKFVKKAIEEFDDGIFPFGWIHEMGHDFDDGIGQWYNINGPFTEFQANFKLSYIIETMPEQSFRIPQTINVTDFPIQQRGKKLRGKEFTEKSFLFFGDAYLSDPSRSWESMASDEIHSLFQRIQIMYGWDVFKEFYRSYRDLTAKGFKPPKNTEDKINLMVAILNKHTKVDLTPLFKRWKFPVDKKRIENIEEKYKLNRSKNSKNE</sequence>
<dbReference type="AlphaFoldDB" id="A0A3N4PK38"/>